<dbReference type="Proteomes" id="UP001206483">
    <property type="component" value="Unassembled WGS sequence"/>
</dbReference>
<evidence type="ECO:0000313" key="1">
    <source>
        <dbReference type="EMBL" id="MCP2314317.1"/>
    </source>
</evidence>
<reference evidence="1 2" key="1">
    <citation type="submission" date="2022-06" db="EMBL/GenBank/DDBJ databases">
        <title>Sequencing the genomes of 1000 actinobacteria strains.</title>
        <authorList>
            <person name="Klenk H.-P."/>
        </authorList>
    </citation>
    <scope>NUCLEOTIDE SEQUENCE [LARGE SCALE GENOMIC DNA]</scope>
    <source>
        <strain evidence="1 2">DSM 41656</strain>
    </source>
</reference>
<organism evidence="1 2">
    <name type="scientific">Kitasatospora paracochleata</name>
    <dbReference type="NCBI Taxonomy" id="58354"/>
    <lineage>
        <taxon>Bacteria</taxon>
        <taxon>Bacillati</taxon>
        <taxon>Actinomycetota</taxon>
        <taxon>Actinomycetes</taxon>
        <taxon>Kitasatosporales</taxon>
        <taxon>Streptomycetaceae</taxon>
        <taxon>Kitasatospora</taxon>
    </lineage>
</organism>
<name>A0ABT1JA41_9ACTN</name>
<protein>
    <submittedName>
        <fullName evidence="1">Uncharacterized protein</fullName>
    </submittedName>
</protein>
<sequence>MHPIRFEAATTDDGVHLFHYLPGNDLAVTRHWPGLRQKWPEEGTRYTEWAVNNNNMEEVAVYVGLVWRLTAGLDRYVIPTYYCDDAERYLKQTPMLVSWEYEVDARATTATTRDKGFVPGRTAKPLRAEPTAAELGNAGRAGLFRLSTPRDLVSALHAVLFDASSETTVFAVAPGPERLQRLVSALSGPTPPTLTEVLQEEGVFVDLTIGSDFDYYDSVMVASRADLRHRVDDLAADYARRISAYELRLDELARVPDFLREMPELSGVVLDVP</sequence>
<proteinExistence type="predicted"/>
<keyword evidence="2" id="KW-1185">Reference proteome</keyword>
<dbReference type="RefSeq" id="WP_253804637.1">
    <property type="nucleotide sequence ID" value="NZ_BAAAUB010000010.1"/>
</dbReference>
<dbReference type="EMBL" id="JAMZDX010000009">
    <property type="protein sequence ID" value="MCP2314317.1"/>
    <property type="molecule type" value="Genomic_DNA"/>
</dbReference>
<gene>
    <name evidence="1" type="ORF">FHR36_007518</name>
</gene>
<evidence type="ECO:0000313" key="2">
    <source>
        <dbReference type="Proteomes" id="UP001206483"/>
    </source>
</evidence>
<comment type="caution">
    <text evidence="1">The sequence shown here is derived from an EMBL/GenBank/DDBJ whole genome shotgun (WGS) entry which is preliminary data.</text>
</comment>
<accession>A0ABT1JA41</accession>